<dbReference type="PANTHER" id="PTHR22916:SF3">
    <property type="entry name" value="UDP-GLCNAC:BETAGAL BETA-1,3-N-ACETYLGLUCOSAMINYLTRANSFERASE-LIKE PROTEIN 1"/>
    <property type="match status" value="1"/>
</dbReference>
<dbReference type="InterPro" id="IPR029044">
    <property type="entry name" value="Nucleotide-diphossugar_trans"/>
</dbReference>
<dbReference type="CDD" id="cd00761">
    <property type="entry name" value="Glyco_tranf_GTA_type"/>
    <property type="match status" value="1"/>
</dbReference>
<name>A0A2M8GNU9_9BACT</name>
<proteinExistence type="predicted"/>
<evidence type="ECO:0000313" key="2">
    <source>
        <dbReference type="EMBL" id="PJC82235.1"/>
    </source>
</evidence>
<evidence type="ECO:0000313" key="3">
    <source>
        <dbReference type="Proteomes" id="UP000229370"/>
    </source>
</evidence>
<dbReference type="InterPro" id="IPR001173">
    <property type="entry name" value="Glyco_trans_2-like"/>
</dbReference>
<reference evidence="3" key="1">
    <citation type="submission" date="2017-09" db="EMBL/GenBank/DDBJ databases">
        <title>Depth-based differentiation of microbial function through sediment-hosted aquifers and enrichment of novel symbionts in the deep terrestrial subsurface.</title>
        <authorList>
            <person name="Probst A.J."/>
            <person name="Ladd B."/>
            <person name="Jarett J.K."/>
            <person name="Geller-Mcgrath D.E."/>
            <person name="Sieber C.M.K."/>
            <person name="Emerson J.B."/>
            <person name="Anantharaman K."/>
            <person name="Thomas B.C."/>
            <person name="Malmstrom R."/>
            <person name="Stieglmeier M."/>
            <person name="Klingl A."/>
            <person name="Woyke T."/>
            <person name="Ryan C.M."/>
            <person name="Banfield J.F."/>
        </authorList>
    </citation>
    <scope>NUCLEOTIDE SEQUENCE [LARGE SCALE GENOMIC DNA]</scope>
</reference>
<feature type="domain" description="Glycosyltransferase 2-like" evidence="1">
    <location>
        <begin position="6"/>
        <end position="93"/>
    </location>
</feature>
<dbReference type="GO" id="GO:0016758">
    <property type="term" value="F:hexosyltransferase activity"/>
    <property type="evidence" value="ECO:0007669"/>
    <property type="project" value="UniProtKB-ARBA"/>
</dbReference>
<sequence length="156" mass="18121">MKSLVSIITPTFNHKRFISPCMESVIGQTYKNWEMIIVDDASTDKTFIIASGFAKKDKRIKIIRHKTNWGLKRLKDTYNQALKQAEGELIAVIEERGGSSWIKFASKSQTMGREEVKNCINNFVKNKAKSFSWEKAAKETLKIYKWVLEKNRRRCV</sequence>
<dbReference type="Proteomes" id="UP000229370">
    <property type="component" value="Unassembled WGS sequence"/>
</dbReference>
<dbReference type="Gene3D" id="3.90.550.10">
    <property type="entry name" value="Spore Coat Polysaccharide Biosynthesis Protein SpsA, Chain A"/>
    <property type="match status" value="1"/>
</dbReference>
<gene>
    <name evidence="2" type="ORF">CO007_00510</name>
</gene>
<dbReference type="AlphaFoldDB" id="A0A2M8GNU9"/>
<dbReference type="Pfam" id="PF00535">
    <property type="entry name" value="Glycos_transf_2"/>
    <property type="match status" value="1"/>
</dbReference>
<dbReference type="SUPFAM" id="SSF53448">
    <property type="entry name" value="Nucleotide-diphospho-sugar transferases"/>
    <property type="match status" value="1"/>
</dbReference>
<organism evidence="2 3">
    <name type="scientific">Candidatus Roizmanbacteria bacterium CG_4_8_14_3_um_filter_36_10</name>
    <dbReference type="NCBI Taxonomy" id="1974834"/>
    <lineage>
        <taxon>Bacteria</taxon>
        <taxon>Candidatus Roizmaniibacteriota</taxon>
    </lineage>
</organism>
<accession>A0A2M8GNU9</accession>
<dbReference type="PANTHER" id="PTHR22916">
    <property type="entry name" value="GLYCOSYLTRANSFERASE"/>
    <property type="match status" value="1"/>
</dbReference>
<dbReference type="EMBL" id="PFQK01000014">
    <property type="protein sequence ID" value="PJC82235.1"/>
    <property type="molecule type" value="Genomic_DNA"/>
</dbReference>
<evidence type="ECO:0000259" key="1">
    <source>
        <dbReference type="Pfam" id="PF00535"/>
    </source>
</evidence>
<comment type="caution">
    <text evidence="2">The sequence shown here is derived from an EMBL/GenBank/DDBJ whole genome shotgun (WGS) entry which is preliminary data.</text>
</comment>
<protein>
    <recommendedName>
        <fullName evidence="1">Glycosyltransferase 2-like domain-containing protein</fullName>
    </recommendedName>
</protein>